<dbReference type="Pfam" id="PF13997">
    <property type="entry name" value="YqjK"/>
    <property type="match status" value="1"/>
</dbReference>
<dbReference type="AlphaFoldDB" id="A0A240E2B5"/>
<organism evidence="1 2">
    <name type="scientific">Polynucleobacter meluiroseus</name>
    <dbReference type="NCBI Taxonomy" id="1938814"/>
    <lineage>
        <taxon>Bacteria</taxon>
        <taxon>Pseudomonadati</taxon>
        <taxon>Pseudomonadota</taxon>
        <taxon>Betaproteobacteria</taxon>
        <taxon>Burkholderiales</taxon>
        <taxon>Burkholderiaceae</taxon>
        <taxon>Polynucleobacter</taxon>
    </lineage>
</organism>
<gene>
    <name evidence="1" type="ORF">SAMN06295945_0980</name>
</gene>
<evidence type="ECO:0000313" key="2">
    <source>
        <dbReference type="Proteomes" id="UP000218069"/>
    </source>
</evidence>
<dbReference type="InterPro" id="IPR025612">
    <property type="entry name" value="YqjK"/>
</dbReference>
<evidence type="ECO:0000313" key="1">
    <source>
        <dbReference type="EMBL" id="SNX28641.1"/>
    </source>
</evidence>
<name>A0A240E2B5_9BURK</name>
<proteinExistence type="predicted"/>
<dbReference type="RefSeq" id="WP_096672888.1">
    <property type="nucleotide sequence ID" value="NZ_OANS01000002.1"/>
</dbReference>
<protein>
    <submittedName>
        <fullName evidence="1">YqjK-like protein</fullName>
    </submittedName>
</protein>
<dbReference type="EMBL" id="OANS01000002">
    <property type="protein sequence ID" value="SNX28641.1"/>
    <property type="molecule type" value="Genomic_DNA"/>
</dbReference>
<dbReference type="OrthoDB" id="9134902at2"/>
<reference evidence="2" key="1">
    <citation type="submission" date="2017-08" db="EMBL/GenBank/DDBJ databases">
        <authorList>
            <person name="Varghese N."/>
            <person name="Submissions S."/>
        </authorList>
    </citation>
    <scope>NUCLEOTIDE SEQUENCE [LARGE SCALE GENOMIC DNA]</scope>
    <source>
        <strain evidence="2">AP-Melu-1000-B4</strain>
    </source>
</reference>
<dbReference type="Proteomes" id="UP000218069">
    <property type="component" value="Unassembled WGS sequence"/>
</dbReference>
<sequence>MSASLSQLQLRQKELQEVAVLERLELAIHFQPLKKPLSWADKGLDAIHFVQDTPFLWTSIFAILAHFKPKLASKVLAFGFGALKLARGVKNLI</sequence>
<accession>A0A240E2B5</accession>
<keyword evidence="2" id="KW-1185">Reference proteome</keyword>